<dbReference type="InterPro" id="IPR036388">
    <property type="entry name" value="WH-like_DNA-bd_sf"/>
</dbReference>
<keyword evidence="2" id="KW-0805">Transcription regulation</keyword>
<keyword evidence="3" id="KW-0238">DNA-binding</keyword>
<keyword evidence="4" id="KW-0804">Transcription</keyword>
<evidence type="ECO:0000256" key="2">
    <source>
        <dbReference type="ARBA" id="ARBA00023015"/>
    </source>
</evidence>
<dbReference type="Gene3D" id="1.10.10.10">
    <property type="entry name" value="Winged helix-like DNA-binding domain superfamily/Winged helix DNA-binding domain"/>
    <property type="match status" value="1"/>
</dbReference>
<accession>A0A5D4SXW3</accession>
<dbReference type="GO" id="GO:0003677">
    <property type="term" value="F:DNA binding"/>
    <property type="evidence" value="ECO:0007669"/>
    <property type="project" value="UniProtKB-KW"/>
</dbReference>
<dbReference type="AlphaFoldDB" id="A0A5D4SXW3"/>
<dbReference type="OrthoDB" id="9815017at2"/>
<dbReference type="SMART" id="SM00866">
    <property type="entry name" value="UTRA"/>
    <property type="match status" value="1"/>
</dbReference>
<dbReference type="CDD" id="cd07377">
    <property type="entry name" value="WHTH_GntR"/>
    <property type="match status" value="1"/>
</dbReference>
<proteinExistence type="predicted"/>
<dbReference type="PANTHER" id="PTHR44846:SF1">
    <property type="entry name" value="MANNOSYL-D-GLYCERATE TRANSPORT_METABOLISM SYSTEM REPRESSOR MNGR-RELATED"/>
    <property type="match status" value="1"/>
</dbReference>
<dbReference type="InterPro" id="IPR028978">
    <property type="entry name" value="Chorismate_lyase_/UTRA_dom_sf"/>
</dbReference>
<feature type="domain" description="HTH gntR-type" evidence="5">
    <location>
        <begin position="8"/>
        <end position="76"/>
    </location>
</feature>
<evidence type="ECO:0000256" key="1">
    <source>
        <dbReference type="ARBA" id="ARBA00022491"/>
    </source>
</evidence>
<dbReference type="Pfam" id="PF07702">
    <property type="entry name" value="UTRA"/>
    <property type="match status" value="1"/>
</dbReference>
<dbReference type="EMBL" id="VTEV01000005">
    <property type="protein sequence ID" value="TYS67799.1"/>
    <property type="molecule type" value="Genomic_DNA"/>
</dbReference>
<dbReference type="GO" id="GO:0003700">
    <property type="term" value="F:DNA-binding transcription factor activity"/>
    <property type="evidence" value="ECO:0007669"/>
    <property type="project" value="InterPro"/>
</dbReference>
<evidence type="ECO:0000256" key="3">
    <source>
        <dbReference type="ARBA" id="ARBA00023125"/>
    </source>
</evidence>
<dbReference type="FunFam" id="1.10.10.10:FF:000079">
    <property type="entry name" value="GntR family transcriptional regulator"/>
    <property type="match status" value="1"/>
</dbReference>
<dbReference type="STRING" id="79883.GCA_001636495_02168"/>
<dbReference type="GO" id="GO:0045892">
    <property type="term" value="P:negative regulation of DNA-templated transcription"/>
    <property type="evidence" value="ECO:0007669"/>
    <property type="project" value="TreeGrafter"/>
</dbReference>
<dbReference type="InterPro" id="IPR011663">
    <property type="entry name" value="UTRA"/>
</dbReference>
<gene>
    <name evidence="6" type="ORF">FZC76_14660</name>
</gene>
<protein>
    <submittedName>
        <fullName evidence="6">GntR family transcriptional regulator</fullName>
    </submittedName>
</protein>
<dbReference type="InterPro" id="IPR000524">
    <property type="entry name" value="Tscrpt_reg_HTH_GntR"/>
</dbReference>
<dbReference type="RefSeq" id="WP_148988908.1">
    <property type="nucleotide sequence ID" value="NZ_VTEV01000005.1"/>
</dbReference>
<dbReference type="Proteomes" id="UP000322524">
    <property type="component" value="Unassembled WGS sequence"/>
</dbReference>
<dbReference type="InterPro" id="IPR036390">
    <property type="entry name" value="WH_DNA-bd_sf"/>
</dbReference>
<reference evidence="6 7" key="1">
    <citation type="submission" date="2019-08" db="EMBL/GenBank/DDBJ databases">
        <title>Bacillus genomes from the desert of Cuatro Cienegas, Coahuila.</title>
        <authorList>
            <person name="Olmedo-Alvarez G."/>
        </authorList>
    </citation>
    <scope>NUCLEOTIDE SEQUENCE [LARGE SCALE GENOMIC DNA]</scope>
    <source>
        <strain evidence="6 7">CH28_1T</strain>
    </source>
</reference>
<dbReference type="PROSITE" id="PS50949">
    <property type="entry name" value="HTH_GNTR"/>
    <property type="match status" value="1"/>
</dbReference>
<dbReference type="InterPro" id="IPR050679">
    <property type="entry name" value="Bact_HTH_transcr_reg"/>
</dbReference>
<name>A0A5D4SXW3_9BACI</name>
<keyword evidence="1" id="KW-0678">Repressor</keyword>
<dbReference type="Pfam" id="PF00392">
    <property type="entry name" value="GntR"/>
    <property type="match status" value="1"/>
</dbReference>
<dbReference type="SUPFAM" id="SSF64288">
    <property type="entry name" value="Chorismate lyase-like"/>
    <property type="match status" value="1"/>
</dbReference>
<dbReference type="Gene3D" id="3.40.1410.10">
    <property type="entry name" value="Chorismate lyase-like"/>
    <property type="match status" value="1"/>
</dbReference>
<evidence type="ECO:0000313" key="7">
    <source>
        <dbReference type="Proteomes" id="UP000322524"/>
    </source>
</evidence>
<evidence type="ECO:0000256" key="4">
    <source>
        <dbReference type="ARBA" id="ARBA00023163"/>
    </source>
</evidence>
<evidence type="ECO:0000259" key="5">
    <source>
        <dbReference type="PROSITE" id="PS50949"/>
    </source>
</evidence>
<dbReference type="FunFam" id="3.40.1410.10:FF:000008">
    <property type="entry name" value="Transcriptional regulator, GntR family"/>
    <property type="match status" value="1"/>
</dbReference>
<evidence type="ECO:0000313" key="6">
    <source>
        <dbReference type="EMBL" id="TYS67799.1"/>
    </source>
</evidence>
<dbReference type="PANTHER" id="PTHR44846">
    <property type="entry name" value="MANNOSYL-D-GLYCERATE TRANSPORT/METABOLISM SYSTEM REPRESSOR MNGR-RELATED"/>
    <property type="match status" value="1"/>
</dbReference>
<dbReference type="SMART" id="SM00345">
    <property type="entry name" value="HTH_GNTR"/>
    <property type="match status" value="1"/>
</dbReference>
<sequence length="242" mass="27692">MIDKSSPIPFYYQLESFIKDQINSGTLVPGETIPSEREYAKAYGISRMTVRQAINSLVTEGLLYRKKGSGTFVANKKIEQPLQGLTSFTEDMKKRGMNPTSELIHFEIVPASIHIADELHIKEHAPVYEIKRIRLADGEPMALETNYLSANLVKGLTEEVANTSLYAYIEEKLNLEIAHADQMIESIQASSEDAKLLKINKDHPMLYIKRNTFLQDGTPLELVKSHYRGDRYKFYIKMKRFE</sequence>
<comment type="caution">
    <text evidence="6">The sequence shown here is derived from an EMBL/GenBank/DDBJ whole genome shotgun (WGS) entry which is preliminary data.</text>
</comment>
<organism evidence="6 7">
    <name type="scientific">Sutcliffiella horikoshii</name>
    <dbReference type="NCBI Taxonomy" id="79883"/>
    <lineage>
        <taxon>Bacteria</taxon>
        <taxon>Bacillati</taxon>
        <taxon>Bacillota</taxon>
        <taxon>Bacilli</taxon>
        <taxon>Bacillales</taxon>
        <taxon>Bacillaceae</taxon>
        <taxon>Sutcliffiella</taxon>
    </lineage>
</organism>
<dbReference type="PRINTS" id="PR00035">
    <property type="entry name" value="HTHGNTR"/>
</dbReference>
<dbReference type="SUPFAM" id="SSF46785">
    <property type="entry name" value="Winged helix' DNA-binding domain"/>
    <property type="match status" value="1"/>
</dbReference>